<evidence type="ECO:0008006" key="4">
    <source>
        <dbReference type="Google" id="ProtNLM"/>
    </source>
</evidence>
<reference evidence="2 3" key="1">
    <citation type="journal article" date="2016" name="Nat. Commun.">
        <title>Thousands of microbial genomes shed light on interconnected biogeochemical processes in an aquifer system.</title>
        <authorList>
            <person name="Anantharaman K."/>
            <person name="Brown C.T."/>
            <person name="Hug L.A."/>
            <person name="Sharon I."/>
            <person name="Castelle C.J."/>
            <person name="Probst A.J."/>
            <person name="Thomas B.C."/>
            <person name="Singh A."/>
            <person name="Wilkins M.J."/>
            <person name="Karaoz U."/>
            <person name="Brodie E.L."/>
            <person name="Williams K.H."/>
            <person name="Hubbard S.S."/>
            <person name="Banfield J.F."/>
        </authorList>
    </citation>
    <scope>NUCLEOTIDE SEQUENCE [LARGE SCALE GENOMIC DNA]</scope>
</reference>
<organism evidence="2 3">
    <name type="scientific">Candidatus Uhrbacteria bacterium RIFCSPHIGHO2_01_FULL_63_20</name>
    <dbReference type="NCBI Taxonomy" id="1802385"/>
    <lineage>
        <taxon>Bacteria</taxon>
        <taxon>Candidatus Uhriibacteriota</taxon>
    </lineage>
</organism>
<keyword evidence="1" id="KW-1133">Transmembrane helix</keyword>
<dbReference type="STRING" id="1802385.A2856_02505"/>
<evidence type="ECO:0000256" key="1">
    <source>
        <dbReference type="SAM" id="Phobius"/>
    </source>
</evidence>
<feature type="transmembrane region" description="Helical" evidence="1">
    <location>
        <begin position="30"/>
        <end position="48"/>
    </location>
</feature>
<comment type="caution">
    <text evidence="2">The sequence shown here is derived from an EMBL/GenBank/DDBJ whole genome shotgun (WGS) entry which is preliminary data.</text>
</comment>
<gene>
    <name evidence="2" type="ORF">A2856_02505</name>
</gene>
<dbReference type="Proteomes" id="UP000177885">
    <property type="component" value="Unassembled WGS sequence"/>
</dbReference>
<keyword evidence="1" id="KW-0812">Transmembrane</keyword>
<protein>
    <recommendedName>
        <fullName evidence="4">Colicin V production protein</fullName>
    </recommendedName>
</protein>
<accession>A0A1F7TLN6</accession>
<sequence length="190" mass="20998">MEEQDMLSAFVIDTSQASTYLSSINWLQPSWDVFIILFFLVSSLLYGISLGRDRILVMMVAIYMALAVVKYVPFINEFQASISVNDTFALKVSVFLGAFIILFFLLSQSALLRAFGQTAEQGSFLQVAVFSVLHAGLLISVTLSFFPADTSPWLSPLTRQIFTSDAGKSVWALLPIMAMVAFGAINRKNV</sequence>
<feature type="transmembrane region" description="Helical" evidence="1">
    <location>
        <begin position="55"/>
        <end position="72"/>
    </location>
</feature>
<feature type="transmembrane region" description="Helical" evidence="1">
    <location>
        <begin position="92"/>
        <end position="112"/>
    </location>
</feature>
<dbReference type="AlphaFoldDB" id="A0A1F7TLN6"/>
<feature type="transmembrane region" description="Helical" evidence="1">
    <location>
        <begin position="166"/>
        <end position="185"/>
    </location>
</feature>
<feature type="transmembrane region" description="Helical" evidence="1">
    <location>
        <begin position="124"/>
        <end position="146"/>
    </location>
</feature>
<keyword evidence="1" id="KW-0472">Membrane</keyword>
<evidence type="ECO:0000313" key="3">
    <source>
        <dbReference type="Proteomes" id="UP000177885"/>
    </source>
</evidence>
<evidence type="ECO:0000313" key="2">
    <source>
        <dbReference type="EMBL" id="OGL66538.1"/>
    </source>
</evidence>
<proteinExistence type="predicted"/>
<name>A0A1F7TLN6_9BACT</name>
<dbReference type="EMBL" id="MGDT01000007">
    <property type="protein sequence ID" value="OGL66538.1"/>
    <property type="molecule type" value="Genomic_DNA"/>
</dbReference>